<organism evidence="1 2">
    <name type="scientific">Ensete ventricosum</name>
    <name type="common">Abyssinian banana</name>
    <name type="synonym">Musa ensete</name>
    <dbReference type="NCBI Taxonomy" id="4639"/>
    <lineage>
        <taxon>Eukaryota</taxon>
        <taxon>Viridiplantae</taxon>
        <taxon>Streptophyta</taxon>
        <taxon>Embryophyta</taxon>
        <taxon>Tracheophyta</taxon>
        <taxon>Spermatophyta</taxon>
        <taxon>Magnoliopsida</taxon>
        <taxon>Liliopsida</taxon>
        <taxon>Zingiberales</taxon>
        <taxon>Musaceae</taxon>
        <taxon>Ensete</taxon>
    </lineage>
</organism>
<dbReference type="Proteomes" id="UP001222027">
    <property type="component" value="Unassembled WGS sequence"/>
</dbReference>
<dbReference type="AlphaFoldDB" id="A0AAV8QIR9"/>
<gene>
    <name evidence="1" type="ORF">OPV22_025945</name>
</gene>
<evidence type="ECO:0000313" key="2">
    <source>
        <dbReference type="Proteomes" id="UP001222027"/>
    </source>
</evidence>
<name>A0AAV8QIR9_ENSVE</name>
<protein>
    <submittedName>
        <fullName evidence="1">Uncharacterized protein</fullName>
    </submittedName>
</protein>
<proteinExistence type="predicted"/>
<sequence length="100" mass="11325">MGIVLRKMEQINQLPASLSMEDGLCELEMVVEKRKERWALQLGAVKDNATPSQYPWEPCFPLPPPCPPRPPLAAAVIVDRPVLDALHENPLEEEESRRLE</sequence>
<keyword evidence="2" id="KW-1185">Reference proteome</keyword>
<accession>A0AAV8QIR9</accession>
<evidence type="ECO:0000313" key="1">
    <source>
        <dbReference type="EMBL" id="KAJ8471602.1"/>
    </source>
</evidence>
<reference evidence="1 2" key="1">
    <citation type="submission" date="2022-12" db="EMBL/GenBank/DDBJ databases">
        <title>Chromosome-scale assembly of the Ensete ventricosum genome.</title>
        <authorList>
            <person name="Dussert Y."/>
            <person name="Stocks J."/>
            <person name="Wendawek A."/>
            <person name="Woldeyes F."/>
            <person name="Nichols R.A."/>
            <person name="Borrell J.S."/>
        </authorList>
    </citation>
    <scope>NUCLEOTIDE SEQUENCE [LARGE SCALE GENOMIC DNA]</scope>
    <source>
        <strain evidence="2">cv. Maze</strain>
        <tissue evidence="1">Seeds</tissue>
    </source>
</reference>
<dbReference type="EMBL" id="JAQQAF010000007">
    <property type="protein sequence ID" value="KAJ8471602.1"/>
    <property type="molecule type" value="Genomic_DNA"/>
</dbReference>
<comment type="caution">
    <text evidence="1">The sequence shown here is derived from an EMBL/GenBank/DDBJ whole genome shotgun (WGS) entry which is preliminary data.</text>
</comment>